<evidence type="ECO:0000313" key="3">
    <source>
        <dbReference type="EMBL" id="ETO32221.1"/>
    </source>
</evidence>
<dbReference type="Pfam" id="PF13424">
    <property type="entry name" value="TPR_12"/>
    <property type="match status" value="1"/>
</dbReference>
<dbReference type="EMBL" id="ASPP01004383">
    <property type="protein sequence ID" value="ETO32221.1"/>
    <property type="molecule type" value="Genomic_DNA"/>
</dbReference>
<sequence>MAWNVLVTIDSKQYALILRHLTMECLRDQIIEESKIDRQGNVSIKITDVDGHAIQTNEQLQKILIFNQVAIFLFIYHLFKKALNIKIGLEQLPKENIVENKNETNKTTLEALDFRKHWSMDWIHSNVEAVKAVEQMIKKDECGLIIGKLWIAYNKKKLIIANEINVDGNVYAINCEIQCKGNIKITTQLFVTDNVIIDSQLSKQCIQPIQWNKKIHHDILVQIQDLQNDANDGLASGSDTAIAYLQQAITICVDNFGPVHSYVANSYNNLGIAYYRLQDDKAIECYEKSLQITLDIFGLNHAWTANLYNNLGLIYSNNDHDRAIECFENALKIRLHIFGDNHPFIEDSYRRLGLICRNCKQYKQSIQWYQKLLEIRKEIYGNTSAFIGDSKIILASVFEEAEEKRICI</sequence>
<dbReference type="Gene3D" id="1.25.40.10">
    <property type="entry name" value="Tetratricopeptide repeat domain"/>
    <property type="match status" value="1"/>
</dbReference>
<dbReference type="Pfam" id="PF13181">
    <property type="entry name" value="TPR_8"/>
    <property type="match status" value="1"/>
</dbReference>
<keyword evidence="1" id="KW-0677">Repeat</keyword>
<dbReference type="OrthoDB" id="1414216at2759"/>
<organism evidence="3 4">
    <name type="scientific">Reticulomyxa filosa</name>
    <dbReference type="NCBI Taxonomy" id="46433"/>
    <lineage>
        <taxon>Eukaryota</taxon>
        <taxon>Sar</taxon>
        <taxon>Rhizaria</taxon>
        <taxon>Retaria</taxon>
        <taxon>Foraminifera</taxon>
        <taxon>Monothalamids</taxon>
        <taxon>Reticulomyxidae</taxon>
        <taxon>Reticulomyxa</taxon>
    </lineage>
</organism>
<dbReference type="SUPFAM" id="SSF48452">
    <property type="entry name" value="TPR-like"/>
    <property type="match status" value="1"/>
</dbReference>
<keyword evidence="2" id="KW-0802">TPR repeat</keyword>
<proteinExistence type="predicted"/>
<protein>
    <submittedName>
        <fullName evidence="3">Uncharacterized protein</fullName>
    </submittedName>
</protein>
<gene>
    <name evidence="3" type="ORF">RFI_04898</name>
</gene>
<keyword evidence="4" id="KW-1185">Reference proteome</keyword>
<evidence type="ECO:0000256" key="1">
    <source>
        <dbReference type="ARBA" id="ARBA00022737"/>
    </source>
</evidence>
<dbReference type="InterPro" id="IPR019734">
    <property type="entry name" value="TPR_rpt"/>
</dbReference>
<evidence type="ECO:0000313" key="4">
    <source>
        <dbReference type="Proteomes" id="UP000023152"/>
    </source>
</evidence>
<dbReference type="PANTHER" id="PTHR45641">
    <property type="entry name" value="TETRATRICOPEPTIDE REPEAT PROTEIN (AFU_ORTHOLOGUE AFUA_6G03870)"/>
    <property type="match status" value="1"/>
</dbReference>
<dbReference type="InterPro" id="IPR011990">
    <property type="entry name" value="TPR-like_helical_dom_sf"/>
</dbReference>
<evidence type="ECO:0000256" key="2">
    <source>
        <dbReference type="ARBA" id="ARBA00022803"/>
    </source>
</evidence>
<dbReference type="Proteomes" id="UP000023152">
    <property type="component" value="Unassembled WGS sequence"/>
</dbReference>
<dbReference type="SMART" id="SM00028">
    <property type="entry name" value="TPR"/>
    <property type="match status" value="3"/>
</dbReference>
<reference evidence="3 4" key="1">
    <citation type="journal article" date="2013" name="Curr. Biol.">
        <title>The Genome of the Foraminiferan Reticulomyxa filosa.</title>
        <authorList>
            <person name="Glockner G."/>
            <person name="Hulsmann N."/>
            <person name="Schleicher M."/>
            <person name="Noegel A.A."/>
            <person name="Eichinger L."/>
            <person name="Gallinger C."/>
            <person name="Pawlowski J."/>
            <person name="Sierra R."/>
            <person name="Euteneuer U."/>
            <person name="Pillet L."/>
            <person name="Moustafa A."/>
            <person name="Platzer M."/>
            <person name="Groth M."/>
            <person name="Szafranski K."/>
            <person name="Schliwa M."/>
        </authorList>
    </citation>
    <scope>NUCLEOTIDE SEQUENCE [LARGE SCALE GENOMIC DNA]</scope>
</reference>
<name>X6P1W6_RETFI</name>
<comment type="caution">
    <text evidence="3">The sequence shown here is derived from an EMBL/GenBank/DDBJ whole genome shotgun (WGS) entry which is preliminary data.</text>
</comment>
<accession>X6P1W6</accession>
<dbReference type="AlphaFoldDB" id="X6P1W6"/>